<dbReference type="Proteomes" id="UP000656042">
    <property type="component" value="Unassembled WGS sequence"/>
</dbReference>
<sequence>MNCTCGCGGGCADVRSPGPPPGLPAIPYRAGDHGSFLAAMLARLSSVPELARFTARTADDPAIALLDDAAVLGDLLTFYSERIANEGYLRTATEDRSLRLLGRLVGYAPRPGVAAGTYLAFTADRDAAQRDVDVLIPAGMRAQSVPAPGQDAQAFETGEDLIARWSLNDMRVQVNRPIQVTPGDLGGLLELTLTGANLNLKPADRLLFDFGPGVAGSPQLLVLSAVSEDAAAGRTVVGFTAQAAPDPLPARIRATVEQAKTDPMYERSRIVRRYVDTDLTRLPEGFAAATDPRAALAEAIARADTAATAGEAYDSVRGWFAAHRDRLVDLRDAATPPAPPPAPSLFTELALAATASPNPALAGLAALLGPLRRPPSRPPASARDLDRKPADIFAPGSDFGAQLLTAVDPRLRDLYTAWRQINVAQDQALKGLQAMRVTAPPFGATAPDRLVFDSQGTVTGTIEWPLGRADQLFLGVTYADGMPSVIQFRYTAPDGMSWTAHADIGDGDDGVDLGPWQVSLVVTQPERGGPDVAAAGEEGPDPGVEATFTVNEAAAFGLTLPQSPATGAVSVTVHNGTSLSLEVISQPQSGVHGDRTVSVRRTAGDLQNPVFSLTSATSAPFARNVIALDAVYEGIARDSWVVVERPGKPMLLFTTVNEVRTVALADFGITGKVTQLELDDDWLLPDDTSLNHIRDTIVYARGERLDLATEPDPSDVGGDRIELAALYEGIRPGRLIVVTGERTDVDAPGVTGTEVVMVAAVEQFVDPTRPTALIHTVLTLAVPLNFTYRRPTVHCLGNVARATHGASRAEVIGSGDASRPGQTFTLFLGPLTWMAADTPLGAENTLVVRVDGTRWHEVDNFAGRGPQERVYVTSVGDDGRTRVTFGDGVNGARLPTGVENVRAEYRVGVGAAGNVRERQITQLVSRPAGVSAVTNPVAADGGADPDDQHQLRRGIPVAVAALDRLVGVSDYADFARERAGIGRASARQVRDGNRELVHVTVAGSGDIPLADDSGIVTALRASLVTFGDPRLATEVAVREAVLLLAAATVRVLPDYSFELVEPVIRAAVLDRLGFAARDLGQPAYRSELVAAIQNVPGVDYVDVDVFTGVPGSLTPEDLQNLPAQVATPQPVVPARLAEFHEATYTVPDDGAMTLTAIAAANGITVARLLALNPAVPGDADVPAGTEVVVFRGIRPAQLVMFSADLSDTLILREATS</sequence>
<evidence type="ECO:0000259" key="1">
    <source>
        <dbReference type="PROSITE" id="PS51782"/>
    </source>
</evidence>
<name>A0A8J3BVY9_9ACTN</name>
<reference evidence="2" key="2">
    <citation type="submission" date="2020-09" db="EMBL/GenBank/DDBJ databases">
        <authorList>
            <person name="Sun Q."/>
            <person name="Zhou Y."/>
        </authorList>
    </citation>
    <scope>NUCLEOTIDE SEQUENCE</scope>
    <source>
        <strain evidence="2">CGMCC 4.7299</strain>
    </source>
</reference>
<dbReference type="PROSITE" id="PS51782">
    <property type="entry name" value="LYSM"/>
    <property type="match status" value="1"/>
</dbReference>
<dbReference type="InterPro" id="IPR018392">
    <property type="entry name" value="LysM"/>
</dbReference>
<dbReference type="NCBIfam" id="TIGR02243">
    <property type="entry name" value="putative baseplate assembly protein"/>
    <property type="match status" value="1"/>
</dbReference>
<protein>
    <recommendedName>
        <fullName evidence="1">LysM domain-containing protein</fullName>
    </recommendedName>
</protein>
<dbReference type="InterPro" id="IPR011749">
    <property type="entry name" value="CHP02243"/>
</dbReference>
<reference evidence="2" key="1">
    <citation type="journal article" date="2014" name="Int. J. Syst. Evol. Microbiol.">
        <title>Complete genome sequence of Corynebacterium casei LMG S-19264T (=DSM 44701T), isolated from a smear-ripened cheese.</title>
        <authorList>
            <consortium name="US DOE Joint Genome Institute (JGI-PGF)"/>
            <person name="Walter F."/>
            <person name="Albersmeier A."/>
            <person name="Kalinowski J."/>
            <person name="Ruckert C."/>
        </authorList>
    </citation>
    <scope>NUCLEOTIDE SEQUENCE</scope>
    <source>
        <strain evidence="2">CGMCC 4.7299</strain>
    </source>
</reference>
<evidence type="ECO:0000313" key="2">
    <source>
        <dbReference type="EMBL" id="GGK74602.1"/>
    </source>
</evidence>
<comment type="caution">
    <text evidence="2">The sequence shown here is derived from an EMBL/GenBank/DDBJ whole genome shotgun (WGS) entry which is preliminary data.</text>
</comment>
<proteinExistence type="predicted"/>
<feature type="domain" description="LysM" evidence="1">
    <location>
        <begin position="1142"/>
        <end position="1189"/>
    </location>
</feature>
<dbReference type="CDD" id="cd00118">
    <property type="entry name" value="LysM"/>
    <property type="match status" value="1"/>
</dbReference>
<dbReference type="AlphaFoldDB" id="A0A8J3BVY9"/>
<evidence type="ECO:0000313" key="3">
    <source>
        <dbReference type="Proteomes" id="UP000656042"/>
    </source>
</evidence>
<organism evidence="2 3">
    <name type="scientific">Mangrovihabitans endophyticus</name>
    <dbReference type="NCBI Taxonomy" id="1751298"/>
    <lineage>
        <taxon>Bacteria</taxon>
        <taxon>Bacillati</taxon>
        <taxon>Actinomycetota</taxon>
        <taxon>Actinomycetes</taxon>
        <taxon>Micromonosporales</taxon>
        <taxon>Micromonosporaceae</taxon>
        <taxon>Mangrovihabitans</taxon>
    </lineage>
</organism>
<accession>A0A8J3BVY9</accession>
<gene>
    <name evidence="2" type="ORF">GCM10012284_05680</name>
</gene>
<keyword evidence="3" id="KW-1185">Reference proteome</keyword>
<dbReference type="EMBL" id="BMMX01000001">
    <property type="protein sequence ID" value="GGK74602.1"/>
    <property type="molecule type" value="Genomic_DNA"/>
</dbReference>
<dbReference type="RefSeq" id="WP_189077403.1">
    <property type="nucleotide sequence ID" value="NZ_BMMX01000001.1"/>
</dbReference>